<accession>A0ABP1Q814</accession>
<dbReference type="EMBL" id="CAXLJM020000025">
    <property type="protein sequence ID" value="CAL8092871.1"/>
    <property type="molecule type" value="Genomic_DNA"/>
</dbReference>
<sequence>MAERMKPIPANLYDRLMAQHSGSLVEVSSNQTLDSDLPDEIKAKLYQEFQRNQRGCEKAKDNIQMVFQLKKSINQSLNLCLKREGGKFRLLPQIFPLSAYPPPHYPTLQSSPVTAPIQTPGEDTWTSVSAKRVVDPIYSGMNDIKQCNANPIRELVNRDKRWIIKISDTGNLV</sequence>
<evidence type="ECO:0000313" key="2">
    <source>
        <dbReference type="Proteomes" id="UP001642540"/>
    </source>
</evidence>
<gene>
    <name evidence="1" type="ORF">ODALV1_LOCUS8346</name>
</gene>
<reference evidence="1 2" key="1">
    <citation type="submission" date="2024-08" db="EMBL/GenBank/DDBJ databases">
        <authorList>
            <person name="Cucini C."/>
            <person name="Frati F."/>
        </authorList>
    </citation>
    <scope>NUCLEOTIDE SEQUENCE [LARGE SCALE GENOMIC DNA]</scope>
</reference>
<proteinExistence type="predicted"/>
<dbReference type="Proteomes" id="UP001642540">
    <property type="component" value="Unassembled WGS sequence"/>
</dbReference>
<protein>
    <submittedName>
        <fullName evidence="1">Uncharacterized protein</fullName>
    </submittedName>
</protein>
<comment type="caution">
    <text evidence="1">The sequence shown here is derived from an EMBL/GenBank/DDBJ whole genome shotgun (WGS) entry which is preliminary data.</text>
</comment>
<organism evidence="1 2">
    <name type="scientific">Orchesella dallaii</name>
    <dbReference type="NCBI Taxonomy" id="48710"/>
    <lineage>
        <taxon>Eukaryota</taxon>
        <taxon>Metazoa</taxon>
        <taxon>Ecdysozoa</taxon>
        <taxon>Arthropoda</taxon>
        <taxon>Hexapoda</taxon>
        <taxon>Collembola</taxon>
        <taxon>Entomobryomorpha</taxon>
        <taxon>Entomobryoidea</taxon>
        <taxon>Orchesellidae</taxon>
        <taxon>Orchesellinae</taxon>
        <taxon>Orchesella</taxon>
    </lineage>
</organism>
<keyword evidence="2" id="KW-1185">Reference proteome</keyword>
<name>A0ABP1Q814_9HEXA</name>
<evidence type="ECO:0000313" key="1">
    <source>
        <dbReference type="EMBL" id="CAL8092871.1"/>
    </source>
</evidence>